<comment type="caution">
    <text evidence="1">The sequence shown here is derived from an EMBL/GenBank/DDBJ whole genome shotgun (WGS) entry which is preliminary data.</text>
</comment>
<keyword evidence="2" id="KW-1185">Reference proteome</keyword>
<accession>A0A369JJA5</accession>
<dbReference type="InParanoid" id="A0A369JJA5"/>
<organism evidence="1 2">
    <name type="scientific">Hypsizygus marmoreus</name>
    <name type="common">White beech mushroom</name>
    <name type="synonym">Agaricus marmoreus</name>
    <dbReference type="NCBI Taxonomy" id="39966"/>
    <lineage>
        <taxon>Eukaryota</taxon>
        <taxon>Fungi</taxon>
        <taxon>Dikarya</taxon>
        <taxon>Basidiomycota</taxon>
        <taxon>Agaricomycotina</taxon>
        <taxon>Agaricomycetes</taxon>
        <taxon>Agaricomycetidae</taxon>
        <taxon>Agaricales</taxon>
        <taxon>Tricholomatineae</taxon>
        <taxon>Lyophyllaceae</taxon>
        <taxon>Hypsizygus</taxon>
    </lineage>
</organism>
<dbReference type="Proteomes" id="UP000076154">
    <property type="component" value="Unassembled WGS sequence"/>
</dbReference>
<gene>
    <name evidence="1" type="ORF">Hypma_011470</name>
</gene>
<name>A0A369JJA5_HYPMA</name>
<evidence type="ECO:0000313" key="1">
    <source>
        <dbReference type="EMBL" id="RDB21280.1"/>
    </source>
</evidence>
<dbReference type="OrthoDB" id="10587280at2759"/>
<dbReference type="EMBL" id="LUEZ02000055">
    <property type="protein sequence ID" value="RDB21280.1"/>
    <property type="molecule type" value="Genomic_DNA"/>
</dbReference>
<dbReference type="AlphaFoldDB" id="A0A369JJA5"/>
<sequence>MPRKKTKGPQLTLFTNTTFLDLFRFEDYQSDLVPVEKYERFFKGYVTPKLRELSIRHFDFNTRVQTQKRAWQLFNRDIRVEFPICRERREWRNAMCAYIYRYLNDHISRGRGPPNNPQLVQGIRHGYWGGSTSSTRELLSNHATIRFAAKTNSRDSSYTPGSTIGRIGPAGIPSSDTSDYSSVADFAEVTLFLQHCQPPLSHLLPTFVNLGIKTKAHLTGVAHWPENELQKVLKDFMMKDLLSWLEAKTLTLAFDHLRQHA</sequence>
<proteinExistence type="predicted"/>
<protein>
    <submittedName>
        <fullName evidence="1">Uncharacterized protein</fullName>
    </submittedName>
</protein>
<reference evidence="1" key="1">
    <citation type="submission" date="2018-04" db="EMBL/GenBank/DDBJ databases">
        <title>Whole genome sequencing of Hypsizygus marmoreus.</title>
        <authorList>
            <person name="Choi I.-G."/>
            <person name="Min B."/>
            <person name="Kim J.-G."/>
            <person name="Kim S."/>
            <person name="Oh Y.-L."/>
            <person name="Kong W.-S."/>
            <person name="Park H."/>
            <person name="Jeong J."/>
            <person name="Song E.-S."/>
        </authorList>
    </citation>
    <scope>NUCLEOTIDE SEQUENCE [LARGE SCALE GENOMIC DNA]</scope>
    <source>
        <strain evidence="1">51987-8</strain>
    </source>
</reference>
<evidence type="ECO:0000313" key="2">
    <source>
        <dbReference type="Proteomes" id="UP000076154"/>
    </source>
</evidence>